<dbReference type="KEGG" id="ndv:NDEV_0621"/>
<keyword evidence="2" id="KW-0255">Endonuclease</keyword>
<dbReference type="InterPro" id="IPR003615">
    <property type="entry name" value="HNH_nuc"/>
</dbReference>
<organism evidence="2 3">
    <name type="scientific">Nitrosotalea devaniterrae</name>
    <dbReference type="NCBI Taxonomy" id="1078905"/>
    <lineage>
        <taxon>Archaea</taxon>
        <taxon>Nitrososphaerota</taxon>
        <taxon>Nitrososphaeria</taxon>
        <taxon>Nitrosotaleales</taxon>
        <taxon>Nitrosotaleaceae</taxon>
        <taxon>Nitrosotalea</taxon>
    </lineage>
</organism>
<dbReference type="AlphaFoldDB" id="A0A128A1Z8"/>
<name>A0A128A1Z8_9ARCH</name>
<dbReference type="GO" id="GO:0003676">
    <property type="term" value="F:nucleic acid binding"/>
    <property type="evidence" value="ECO:0007669"/>
    <property type="project" value="InterPro"/>
</dbReference>
<keyword evidence="2" id="KW-0378">Hydrolase</keyword>
<dbReference type="PANTHER" id="PTHR33877:SF2">
    <property type="entry name" value="OS07G0170200 PROTEIN"/>
    <property type="match status" value="1"/>
</dbReference>
<dbReference type="GO" id="GO:0008270">
    <property type="term" value="F:zinc ion binding"/>
    <property type="evidence" value="ECO:0007669"/>
    <property type="project" value="InterPro"/>
</dbReference>
<dbReference type="CDD" id="cd00085">
    <property type="entry name" value="HNHc"/>
    <property type="match status" value="1"/>
</dbReference>
<feature type="domain" description="HNH nuclease" evidence="1">
    <location>
        <begin position="54"/>
        <end position="103"/>
    </location>
</feature>
<dbReference type="Proteomes" id="UP000196239">
    <property type="component" value="Chromosome 1"/>
</dbReference>
<evidence type="ECO:0000313" key="2">
    <source>
        <dbReference type="EMBL" id="CUR51386.1"/>
    </source>
</evidence>
<dbReference type="EMBL" id="LN890280">
    <property type="protein sequence ID" value="CUR51386.1"/>
    <property type="molecule type" value="Genomic_DNA"/>
</dbReference>
<evidence type="ECO:0000259" key="1">
    <source>
        <dbReference type="SMART" id="SM00507"/>
    </source>
</evidence>
<dbReference type="PANTHER" id="PTHR33877">
    <property type="entry name" value="SLL1193 PROTEIN"/>
    <property type="match status" value="1"/>
</dbReference>
<dbReference type="Gene3D" id="1.10.30.50">
    <property type="match status" value="1"/>
</dbReference>
<dbReference type="InterPro" id="IPR052892">
    <property type="entry name" value="NA-targeting_endonuclease"/>
</dbReference>
<accession>A0A128A1Z8</accession>
<evidence type="ECO:0000313" key="3">
    <source>
        <dbReference type="Proteomes" id="UP000196239"/>
    </source>
</evidence>
<gene>
    <name evidence="2" type="ORF">NDEV_0621</name>
</gene>
<dbReference type="InterPro" id="IPR002711">
    <property type="entry name" value="HNH"/>
</dbReference>
<dbReference type="SMART" id="SM00507">
    <property type="entry name" value="HNHc"/>
    <property type="match status" value="1"/>
</dbReference>
<keyword evidence="2" id="KW-0540">Nuclease</keyword>
<protein>
    <submittedName>
        <fullName evidence="2">HNH endonuclease</fullName>
    </submittedName>
</protein>
<reference evidence="3" key="1">
    <citation type="submission" date="2015-10" db="EMBL/GenBank/DDBJ databases">
        <authorList>
            <person name="Lehtovirta-Morley L.E."/>
            <person name="Vieille C."/>
        </authorList>
    </citation>
    <scope>NUCLEOTIDE SEQUENCE [LARGE SCALE GENOMIC DNA]</scope>
</reference>
<sequence>MPPKNIKTARDLVYWEYAKLIAGSAVGNRKNYGFIMHTFERLKEQKIHPSAILKENKKLVEESNKCAYCGMEGDLHWEHIIPKSKGGDDTIDNMVQACPKCNLTKSDKDLYEWYGKEKQYDIPRLPLGKYLKIVYDAFEKKGTLDSEEMSNEGKLDVFHFSSVFE</sequence>
<proteinExistence type="predicted"/>
<dbReference type="GO" id="GO:0004519">
    <property type="term" value="F:endonuclease activity"/>
    <property type="evidence" value="ECO:0007669"/>
    <property type="project" value="UniProtKB-KW"/>
</dbReference>
<keyword evidence="3" id="KW-1185">Reference proteome</keyword>
<dbReference type="Pfam" id="PF01844">
    <property type="entry name" value="HNH"/>
    <property type="match status" value="1"/>
</dbReference>